<dbReference type="PANTHER" id="PTHR35795:SF1">
    <property type="entry name" value="BIS(5'-NUCLEOSYL)-TETRAPHOSPHATASE, SYMMETRICAL"/>
    <property type="match status" value="1"/>
</dbReference>
<sequence>MLPTTTPEQIKYFKDIVPNEITKTRWEHSLRVAEIAEELANIHSPNETKEAYLAGVVHDITKQKTKEFHLELFAKLGDSESSKLPEAAWHSRSAAYYLESEYGLKTRSVLDAVKHHTLGGDDLNLLDYILYAADFLGSEFAERQKEYSEWRNKARENLYSAVLNKAVHTMQDLLDHKREIHKRTISMYHFALGKLSN</sequence>
<dbReference type="SMART" id="SM00471">
    <property type="entry name" value="HDc"/>
    <property type="match status" value="1"/>
</dbReference>
<keyword evidence="2" id="KW-0479">Metal-binding</keyword>
<evidence type="ECO:0000313" key="9">
    <source>
        <dbReference type="Proteomes" id="UP000231926"/>
    </source>
</evidence>
<dbReference type="NCBIfam" id="TIGR00488">
    <property type="entry name" value="bis(5'-nucleosyl)-tetraphosphatase (symmetrical) YqeK"/>
    <property type="match status" value="1"/>
</dbReference>
<feature type="domain" description="HD" evidence="7">
    <location>
        <begin position="25"/>
        <end position="139"/>
    </location>
</feature>
<keyword evidence="9" id="KW-1185">Reference proteome</keyword>
<evidence type="ECO:0000256" key="6">
    <source>
        <dbReference type="ARBA" id="ARBA00049417"/>
    </source>
</evidence>
<dbReference type="AlphaFoldDB" id="A0A2M9YBM3"/>
<name>A0A2M9YBM3_9LEPT</name>
<dbReference type="GO" id="GO:0000166">
    <property type="term" value="F:nucleotide binding"/>
    <property type="evidence" value="ECO:0007669"/>
    <property type="project" value="UniProtKB-KW"/>
</dbReference>
<keyword evidence="5" id="KW-0408">Iron</keyword>
<dbReference type="GO" id="GO:0046872">
    <property type="term" value="F:metal ion binding"/>
    <property type="evidence" value="ECO:0007669"/>
    <property type="project" value="UniProtKB-KW"/>
</dbReference>
<dbReference type="CDD" id="cd00077">
    <property type="entry name" value="HDc"/>
    <property type="match status" value="1"/>
</dbReference>
<evidence type="ECO:0000256" key="3">
    <source>
        <dbReference type="ARBA" id="ARBA00022741"/>
    </source>
</evidence>
<dbReference type="PANTHER" id="PTHR35795">
    <property type="entry name" value="SLR1885 PROTEIN"/>
    <property type="match status" value="1"/>
</dbReference>
<dbReference type="EC" id="3.6.1.41" evidence="1"/>
<organism evidence="8 9">
    <name type="scientific">Leptospira saintgironsiae</name>
    <dbReference type="NCBI Taxonomy" id="2023183"/>
    <lineage>
        <taxon>Bacteria</taxon>
        <taxon>Pseudomonadati</taxon>
        <taxon>Spirochaetota</taxon>
        <taxon>Spirochaetia</taxon>
        <taxon>Leptospirales</taxon>
        <taxon>Leptospiraceae</taxon>
        <taxon>Leptospira</taxon>
    </lineage>
</organism>
<evidence type="ECO:0000256" key="1">
    <source>
        <dbReference type="ARBA" id="ARBA00012506"/>
    </source>
</evidence>
<keyword evidence="4 8" id="KW-0378">Hydrolase</keyword>
<dbReference type="InterPro" id="IPR051094">
    <property type="entry name" value="Diverse_Catalytic_Enzymes"/>
</dbReference>
<comment type="caution">
    <text evidence="8">The sequence shown here is derived from an EMBL/GenBank/DDBJ whole genome shotgun (WGS) entry which is preliminary data.</text>
</comment>
<dbReference type="Gene3D" id="1.10.3210.10">
    <property type="entry name" value="Hypothetical protein af1432"/>
    <property type="match status" value="1"/>
</dbReference>
<dbReference type="RefSeq" id="WP_100710396.1">
    <property type="nucleotide sequence ID" value="NZ_NPDR01000004.1"/>
</dbReference>
<keyword evidence="3" id="KW-0547">Nucleotide-binding</keyword>
<gene>
    <name evidence="8" type="ORF">CH362_10960</name>
</gene>
<evidence type="ECO:0000259" key="7">
    <source>
        <dbReference type="PROSITE" id="PS51831"/>
    </source>
</evidence>
<proteinExistence type="predicted"/>
<dbReference type="InterPro" id="IPR006674">
    <property type="entry name" value="HD_domain"/>
</dbReference>
<dbReference type="InterPro" id="IPR003607">
    <property type="entry name" value="HD/PDEase_dom"/>
</dbReference>
<protein>
    <recommendedName>
        <fullName evidence="1">bis(5'-nucleosyl)-tetraphosphatase (symmetrical)</fullName>
        <ecNumber evidence="1">3.6.1.41</ecNumber>
    </recommendedName>
</protein>
<accession>A0A2M9YBM3</accession>
<evidence type="ECO:0000256" key="2">
    <source>
        <dbReference type="ARBA" id="ARBA00022723"/>
    </source>
</evidence>
<dbReference type="SUPFAM" id="SSF109604">
    <property type="entry name" value="HD-domain/PDEase-like"/>
    <property type="match status" value="1"/>
</dbReference>
<dbReference type="OrthoDB" id="338748at2"/>
<reference evidence="8 9" key="1">
    <citation type="submission" date="2017-07" db="EMBL/GenBank/DDBJ databases">
        <title>Leptospira spp. isolated from tropical soils.</title>
        <authorList>
            <person name="Thibeaux R."/>
            <person name="Iraola G."/>
            <person name="Ferres I."/>
            <person name="Bierque E."/>
            <person name="Girault D."/>
            <person name="Soupe-Gilbert M.-E."/>
            <person name="Picardeau M."/>
            <person name="Goarant C."/>
        </authorList>
    </citation>
    <scope>NUCLEOTIDE SEQUENCE [LARGE SCALE GENOMIC DNA]</scope>
    <source>
        <strain evidence="8 9">FH4-C-A2</strain>
    </source>
</reference>
<dbReference type="Pfam" id="PF01966">
    <property type="entry name" value="HD"/>
    <property type="match status" value="1"/>
</dbReference>
<dbReference type="InterPro" id="IPR005249">
    <property type="entry name" value="YqeK"/>
</dbReference>
<dbReference type="PROSITE" id="PS51831">
    <property type="entry name" value="HD"/>
    <property type="match status" value="1"/>
</dbReference>
<evidence type="ECO:0000256" key="5">
    <source>
        <dbReference type="ARBA" id="ARBA00023004"/>
    </source>
</evidence>
<dbReference type="GO" id="GO:0008803">
    <property type="term" value="F:bis(5'-nucleosyl)-tetraphosphatase (symmetrical) activity"/>
    <property type="evidence" value="ECO:0007669"/>
    <property type="project" value="UniProtKB-EC"/>
</dbReference>
<evidence type="ECO:0000256" key="4">
    <source>
        <dbReference type="ARBA" id="ARBA00022801"/>
    </source>
</evidence>
<dbReference type="Proteomes" id="UP000231926">
    <property type="component" value="Unassembled WGS sequence"/>
</dbReference>
<evidence type="ECO:0000313" key="8">
    <source>
        <dbReference type="EMBL" id="PJZ48958.1"/>
    </source>
</evidence>
<dbReference type="EMBL" id="NPDR01000004">
    <property type="protein sequence ID" value="PJZ48958.1"/>
    <property type="molecule type" value="Genomic_DNA"/>
</dbReference>
<comment type="catalytic activity">
    <reaction evidence="6">
        <text>P(1),P(4)-bis(5'-adenosyl) tetraphosphate + H2O = 2 ADP + 2 H(+)</text>
        <dbReference type="Rhea" id="RHEA:24252"/>
        <dbReference type="ChEBI" id="CHEBI:15377"/>
        <dbReference type="ChEBI" id="CHEBI:15378"/>
        <dbReference type="ChEBI" id="CHEBI:58141"/>
        <dbReference type="ChEBI" id="CHEBI:456216"/>
        <dbReference type="EC" id="3.6.1.41"/>
    </reaction>
</comment>